<keyword evidence="3" id="KW-1185">Reference proteome</keyword>
<feature type="chain" id="PRO_5012436958" description="Lipocalin-like domain-containing protein" evidence="1">
    <location>
        <begin position="22"/>
        <end position="151"/>
    </location>
</feature>
<name>A0A1T5M8Q7_9BACT</name>
<reference evidence="2 3" key="1">
    <citation type="submission" date="2017-02" db="EMBL/GenBank/DDBJ databases">
        <authorList>
            <person name="Peterson S.W."/>
        </authorList>
    </citation>
    <scope>NUCLEOTIDE SEQUENCE [LARGE SCALE GENOMIC DNA]</scope>
    <source>
        <strain evidence="2 3">DSM 25262</strain>
    </source>
</reference>
<evidence type="ECO:0000313" key="3">
    <source>
        <dbReference type="Proteomes" id="UP000190961"/>
    </source>
</evidence>
<evidence type="ECO:0000256" key="1">
    <source>
        <dbReference type="SAM" id="SignalP"/>
    </source>
</evidence>
<dbReference type="STRING" id="688867.SAMN05660236_4722"/>
<dbReference type="RefSeq" id="WP_079689219.1">
    <property type="nucleotide sequence ID" value="NZ_FUZU01000003.1"/>
</dbReference>
<gene>
    <name evidence="2" type="ORF">SAMN05660236_4722</name>
</gene>
<feature type="signal peptide" evidence="1">
    <location>
        <begin position="1"/>
        <end position="21"/>
    </location>
</feature>
<accession>A0A1T5M8Q7</accession>
<dbReference type="PROSITE" id="PS51257">
    <property type="entry name" value="PROKAR_LIPOPROTEIN"/>
    <property type="match status" value="1"/>
</dbReference>
<dbReference type="Proteomes" id="UP000190961">
    <property type="component" value="Unassembled WGS sequence"/>
</dbReference>
<sequence>MNVQRTIFSIFISAAAAILFAGCSDNDKNDPSVAEQQIEKLKGSWKATAVTLDDVAQGGYDAFTMGIMANTAASVSYTISYSPDRSPWISASGGRLFFDERNPAIYLIREDEVNIQYSVTDTSLIMEFTYQEEGGRTEGVSGNWKFTFTRQ</sequence>
<evidence type="ECO:0000313" key="2">
    <source>
        <dbReference type="EMBL" id="SKC84239.1"/>
    </source>
</evidence>
<proteinExistence type="predicted"/>
<evidence type="ECO:0008006" key="4">
    <source>
        <dbReference type="Google" id="ProtNLM"/>
    </source>
</evidence>
<dbReference type="OrthoDB" id="980971at2"/>
<dbReference type="AlphaFoldDB" id="A0A1T5M8Q7"/>
<protein>
    <recommendedName>
        <fullName evidence="4">Lipocalin-like domain-containing protein</fullName>
    </recommendedName>
</protein>
<organism evidence="2 3">
    <name type="scientific">Ohtaekwangia koreensis</name>
    <dbReference type="NCBI Taxonomy" id="688867"/>
    <lineage>
        <taxon>Bacteria</taxon>
        <taxon>Pseudomonadati</taxon>
        <taxon>Bacteroidota</taxon>
        <taxon>Cytophagia</taxon>
        <taxon>Cytophagales</taxon>
        <taxon>Fulvivirgaceae</taxon>
        <taxon>Ohtaekwangia</taxon>
    </lineage>
</organism>
<dbReference type="EMBL" id="FUZU01000003">
    <property type="protein sequence ID" value="SKC84239.1"/>
    <property type="molecule type" value="Genomic_DNA"/>
</dbReference>
<keyword evidence="1" id="KW-0732">Signal</keyword>